<reference evidence="1 2" key="1">
    <citation type="journal article" date="2012" name="PLoS Pathog.">
        <title>Diverse lifestyles and strategies of plant pathogenesis encoded in the genomes of eighteen Dothideomycetes fungi.</title>
        <authorList>
            <person name="Ohm R.A."/>
            <person name="Feau N."/>
            <person name="Henrissat B."/>
            <person name="Schoch C.L."/>
            <person name="Horwitz B.A."/>
            <person name="Barry K.W."/>
            <person name="Condon B.J."/>
            <person name="Copeland A.C."/>
            <person name="Dhillon B."/>
            <person name="Glaser F."/>
            <person name="Hesse C.N."/>
            <person name="Kosti I."/>
            <person name="LaButti K."/>
            <person name="Lindquist E.A."/>
            <person name="Lucas S."/>
            <person name="Salamov A.A."/>
            <person name="Bradshaw R.E."/>
            <person name="Ciuffetti L."/>
            <person name="Hamelin R.C."/>
            <person name="Kema G.H.J."/>
            <person name="Lawrence C."/>
            <person name="Scott J.A."/>
            <person name="Spatafora J.W."/>
            <person name="Turgeon B.G."/>
            <person name="de Wit P.J.G.M."/>
            <person name="Zhong S."/>
            <person name="Goodwin S.B."/>
            <person name="Grigoriev I.V."/>
        </authorList>
    </citation>
    <scope>NUCLEOTIDE SEQUENCE [LARGE SCALE GENOMIC DNA]</scope>
    <source>
        <strain evidence="2">C5 / ATCC 48332 / race O</strain>
    </source>
</reference>
<sequence>MELVGCAASVSQLLVYLSSSAISLQRLYTEFVHCNSIYRDEATNIRLLLYTLQRLGRQHVDDDDHSPVLPVLISISGIACQVLHLLKPKRIFVIDWAPVTSKDKIILAFETLDKKRNLLHLYISQEHQEALVDLRQRVESSCEKLCVETPFTMTDVKIAGHNSMFNGRMQDSVNAEIRNYTLDAPGKNFVGNENNEAERILLQPSRHSRGHPHPDYAHMTARAVVPLSS</sequence>
<dbReference type="OMA" id="MELVGCA"/>
<evidence type="ECO:0000313" key="2">
    <source>
        <dbReference type="Proteomes" id="UP000016936"/>
    </source>
</evidence>
<evidence type="ECO:0000313" key="1">
    <source>
        <dbReference type="EMBL" id="EMD89663.1"/>
    </source>
</evidence>
<dbReference type="OrthoDB" id="3797806at2759"/>
<dbReference type="AlphaFoldDB" id="M2UNX6"/>
<gene>
    <name evidence="1" type="ORF">COCHEDRAFT_1064607</name>
</gene>
<proteinExistence type="predicted"/>
<accession>M2UNX6</accession>
<organism evidence="1 2">
    <name type="scientific">Cochliobolus heterostrophus (strain C5 / ATCC 48332 / race O)</name>
    <name type="common">Southern corn leaf blight fungus</name>
    <name type="synonym">Bipolaris maydis</name>
    <dbReference type="NCBI Taxonomy" id="701091"/>
    <lineage>
        <taxon>Eukaryota</taxon>
        <taxon>Fungi</taxon>
        <taxon>Dikarya</taxon>
        <taxon>Ascomycota</taxon>
        <taxon>Pezizomycotina</taxon>
        <taxon>Dothideomycetes</taxon>
        <taxon>Pleosporomycetidae</taxon>
        <taxon>Pleosporales</taxon>
        <taxon>Pleosporineae</taxon>
        <taxon>Pleosporaceae</taxon>
        <taxon>Bipolaris</taxon>
    </lineage>
</organism>
<reference evidence="2" key="2">
    <citation type="journal article" date="2013" name="PLoS Genet.">
        <title>Comparative genome structure, secondary metabolite, and effector coding capacity across Cochliobolus pathogens.</title>
        <authorList>
            <person name="Condon B.J."/>
            <person name="Leng Y."/>
            <person name="Wu D."/>
            <person name="Bushley K.E."/>
            <person name="Ohm R.A."/>
            <person name="Otillar R."/>
            <person name="Martin J."/>
            <person name="Schackwitz W."/>
            <person name="Grimwood J."/>
            <person name="MohdZainudin N."/>
            <person name="Xue C."/>
            <person name="Wang R."/>
            <person name="Manning V.A."/>
            <person name="Dhillon B."/>
            <person name="Tu Z.J."/>
            <person name="Steffenson B.J."/>
            <person name="Salamov A."/>
            <person name="Sun H."/>
            <person name="Lowry S."/>
            <person name="LaButti K."/>
            <person name="Han J."/>
            <person name="Copeland A."/>
            <person name="Lindquist E."/>
            <person name="Barry K."/>
            <person name="Schmutz J."/>
            <person name="Baker S.E."/>
            <person name="Ciuffetti L.M."/>
            <person name="Grigoriev I.V."/>
            <person name="Zhong S."/>
            <person name="Turgeon B.G."/>
        </authorList>
    </citation>
    <scope>NUCLEOTIDE SEQUENCE [LARGE SCALE GENOMIC DNA]</scope>
    <source>
        <strain evidence="2">C5 / ATCC 48332 / race O</strain>
    </source>
</reference>
<keyword evidence="2" id="KW-1185">Reference proteome</keyword>
<dbReference type="HOGENOM" id="CLU_1224663_0_0_1"/>
<feature type="non-terminal residue" evidence="1">
    <location>
        <position position="229"/>
    </location>
</feature>
<dbReference type="Proteomes" id="UP000016936">
    <property type="component" value="Unassembled WGS sequence"/>
</dbReference>
<name>M2UNX6_COCH5</name>
<protein>
    <submittedName>
        <fullName evidence="1">Uncharacterized protein</fullName>
    </submittedName>
</protein>
<dbReference type="eggNOG" id="ENOG502RFKA">
    <property type="taxonomic scope" value="Eukaryota"/>
</dbReference>
<dbReference type="EMBL" id="KB445578">
    <property type="protein sequence ID" value="EMD89663.1"/>
    <property type="molecule type" value="Genomic_DNA"/>
</dbReference>